<dbReference type="SUPFAM" id="SSF81901">
    <property type="entry name" value="HCP-like"/>
    <property type="match status" value="1"/>
</dbReference>
<keyword evidence="2" id="KW-1185">Reference proteome</keyword>
<gene>
    <name evidence="1" type="ORF">GA0070610_1170</name>
</gene>
<name>A0A1C5G7B9_MICEH</name>
<sequence length="204" mass="21923">MSAEGEHTIAEALYRKAAEAGDDRAVVKLVNWPGIREDPAAMEAVYRAAITAGDVQSVASLAALRTRQGDTAEARVLFTKAIESGDVNALTMYAAFLRNHGEPGELNEAIEHRRRQMAAGDTGALPILGALLLTAPQRQVEAEAVLRRGAALLENRCRCLLAALLSDRGATAEAAELVRRVRATGDDLVRSYAEQLAEEYELPS</sequence>
<dbReference type="AlphaFoldDB" id="A0A1C5G7B9"/>
<organism evidence="1 2">
    <name type="scientific">Micromonospora echinofusca</name>
    <dbReference type="NCBI Taxonomy" id="47858"/>
    <lineage>
        <taxon>Bacteria</taxon>
        <taxon>Bacillati</taxon>
        <taxon>Actinomycetota</taxon>
        <taxon>Actinomycetes</taxon>
        <taxon>Micromonosporales</taxon>
        <taxon>Micromonosporaceae</taxon>
        <taxon>Micromonospora</taxon>
    </lineage>
</organism>
<dbReference type="Gene3D" id="1.25.40.10">
    <property type="entry name" value="Tetratricopeptide repeat domain"/>
    <property type="match status" value="1"/>
</dbReference>
<reference evidence="1 2" key="1">
    <citation type="submission" date="2016-06" db="EMBL/GenBank/DDBJ databases">
        <authorList>
            <person name="Kjaerup R.B."/>
            <person name="Dalgaard T.S."/>
            <person name="Juul-Madsen H.R."/>
        </authorList>
    </citation>
    <scope>NUCLEOTIDE SEQUENCE [LARGE SCALE GENOMIC DNA]</scope>
    <source>
        <strain evidence="1 2">DSM 43913</strain>
    </source>
</reference>
<evidence type="ECO:0000313" key="1">
    <source>
        <dbReference type="EMBL" id="SCG14946.1"/>
    </source>
</evidence>
<dbReference type="Proteomes" id="UP000198251">
    <property type="component" value="Chromosome I"/>
</dbReference>
<dbReference type="EMBL" id="LT607733">
    <property type="protein sequence ID" value="SCG14946.1"/>
    <property type="molecule type" value="Genomic_DNA"/>
</dbReference>
<evidence type="ECO:0008006" key="3">
    <source>
        <dbReference type="Google" id="ProtNLM"/>
    </source>
</evidence>
<accession>A0A1C5G7B9</accession>
<evidence type="ECO:0000313" key="2">
    <source>
        <dbReference type="Proteomes" id="UP000198251"/>
    </source>
</evidence>
<dbReference type="InterPro" id="IPR011990">
    <property type="entry name" value="TPR-like_helical_dom_sf"/>
</dbReference>
<proteinExistence type="predicted"/>
<protein>
    <recommendedName>
        <fullName evidence="3">Tetratricopeptide repeat-containing protein</fullName>
    </recommendedName>
</protein>